<dbReference type="AlphaFoldDB" id="A0A9D4VCI5"/>
<dbReference type="PANTHER" id="PTHR34044:SF3">
    <property type="entry name" value="KETOPANTOATE REDUCTASE N-TERMINAL DOMAIN-CONTAINING PROTEIN"/>
    <property type="match status" value="1"/>
</dbReference>
<evidence type="ECO:0000313" key="1">
    <source>
        <dbReference type="EMBL" id="KAI5083554.1"/>
    </source>
</evidence>
<gene>
    <name evidence="1" type="ORF">GOP47_0003297</name>
</gene>
<keyword evidence="2" id="KW-1185">Reference proteome</keyword>
<accession>A0A9D4VCI5</accession>
<dbReference type="EMBL" id="JABFUD020000002">
    <property type="protein sequence ID" value="KAI5083554.1"/>
    <property type="molecule type" value="Genomic_DNA"/>
</dbReference>
<dbReference type="OrthoDB" id="1899347at2759"/>
<comment type="caution">
    <text evidence="1">The sequence shown here is derived from an EMBL/GenBank/DDBJ whole genome shotgun (WGS) entry which is preliminary data.</text>
</comment>
<evidence type="ECO:0008006" key="3">
    <source>
        <dbReference type="Google" id="ProtNLM"/>
    </source>
</evidence>
<organism evidence="1 2">
    <name type="scientific">Adiantum capillus-veneris</name>
    <name type="common">Maidenhair fern</name>
    <dbReference type="NCBI Taxonomy" id="13818"/>
    <lineage>
        <taxon>Eukaryota</taxon>
        <taxon>Viridiplantae</taxon>
        <taxon>Streptophyta</taxon>
        <taxon>Embryophyta</taxon>
        <taxon>Tracheophyta</taxon>
        <taxon>Polypodiopsida</taxon>
        <taxon>Polypodiidae</taxon>
        <taxon>Polypodiales</taxon>
        <taxon>Pteridineae</taxon>
        <taxon>Pteridaceae</taxon>
        <taxon>Vittarioideae</taxon>
        <taxon>Adiantum</taxon>
    </lineage>
</organism>
<evidence type="ECO:0000313" key="2">
    <source>
        <dbReference type="Proteomes" id="UP000886520"/>
    </source>
</evidence>
<dbReference type="PANTHER" id="PTHR34044">
    <property type="entry name" value="NUCLEAR PROTEIN"/>
    <property type="match status" value="1"/>
</dbReference>
<proteinExistence type="predicted"/>
<dbReference type="Proteomes" id="UP000886520">
    <property type="component" value="Chromosome 3"/>
</dbReference>
<reference evidence="1" key="1">
    <citation type="submission" date="2021-01" db="EMBL/GenBank/DDBJ databases">
        <title>Adiantum capillus-veneris genome.</title>
        <authorList>
            <person name="Fang Y."/>
            <person name="Liao Q."/>
        </authorList>
    </citation>
    <scope>NUCLEOTIDE SEQUENCE</scope>
    <source>
        <strain evidence="1">H3</strain>
        <tissue evidence="1">Leaf</tissue>
    </source>
</reference>
<name>A0A9D4VCI5_ADICA</name>
<protein>
    <recommendedName>
        <fullName evidence="3">2-dehydropantoate 2-reductase</fullName>
    </recommendedName>
</protein>
<sequence length="280" mass="31156">MPNPHEELVVVGDGRVGCAFAQMAGPRTRLVRRGQAVTTEETENNAYPIIVATHCSDLDAVLAKTCKTRWKDLVFVQNGMLQPWLKQHYLQDNTQVLLFMSASPENPSEPKGHMHVRGGRDSCAWGRWADTICHIMQKGGLQCSVVSQDMFLEVMVEKLLWSSIFWLLSDALGGLSVGEIAQYHKCLVQELTGELLPLALSCSSLPSTISPTALHHQLAESEMVERLCAYSRGIFPAVPSKKMALSEFDWRNGWFLAQRATPCHLKWLKIAGIKRAIGSK</sequence>